<evidence type="ECO:0008006" key="3">
    <source>
        <dbReference type="Google" id="ProtNLM"/>
    </source>
</evidence>
<accession>A0AAV3NZA8</accession>
<gene>
    <name evidence="1" type="ORF">LIER_05122</name>
</gene>
<evidence type="ECO:0000313" key="2">
    <source>
        <dbReference type="Proteomes" id="UP001454036"/>
    </source>
</evidence>
<dbReference type="PANTHER" id="PTHR11439">
    <property type="entry name" value="GAG-POL-RELATED RETROTRANSPOSON"/>
    <property type="match status" value="1"/>
</dbReference>
<dbReference type="EMBL" id="BAABME010000691">
    <property type="protein sequence ID" value="GAA0144764.1"/>
    <property type="molecule type" value="Genomic_DNA"/>
</dbReference>
<keyword evidence="2" id="KW-1185">Reference proteome</keyword>
<sequence length="152" mass="17460">MRYLKDTTQLGIYYHKSSGSSGLQIYTYSDYAGDFDDRKEAEFVAAIACACQLVWMKRILRTLGHDEEECSVIHCDNSSTINLSRNPVMHGRTKHIDVRYHFLRDLVKKGYITLEFYSSEDQIADIMTKAVKVDIFLKQKATVGMMELTEVS</sequence>
<comment type="caution">
    <text evidence="1">The sequence shown here is derived from an EMBL/GenBank/DDBJ whole genome shotgun (WGS) entry which is preliminary data.</text>
</comment>
<evidence type="ECO:0000313" key="1">
    <source>
        <dbReference type="EMBL" id="GAA0144764.1"/>
    </source>
</evidence>
<protein>
    <recommendedName>
        <fullName evidence="3">Retrovirus-related Pol polyprotein from transposon TNT 1-94</fullName>
    </recommendedName>
</protein>
<organism evidence="1 2">
    <name type="scientific">Lithospermum erythrorhizon</name>
    <name type="common">Purple gromwell</name>
    <name type="synonym">Lithospermum officinale var. erythrorhizon</name>
    <dbReference type="NCBI Taxonomy" id="34254"/>
    <lineage>
        <taxon>Eukaryota</taxon>
        <taxon>Viridiplantae</taxon>
        <taxon>Streptophyta</taxon>
        <taxon>Embryophyta</taxon>
        <taxon>Tracheophyta</taxon>
        <taxon>Spermatophyta</taxon>
        <taxon>Magnoliopsida</taxon>
        <taxon>eudicotyledons</taxon>
        <taxon>Gunneridae</taxon>
        <taxon>Pentapetalae</taxon>
        <taxon>asterids</taxon>
        <taxon>lamiids</taxon>
        <taxon>Boraginales</taxon>
        <taxon>Boraginaceae</taxon>
        <taxon>Boraginoideae</taxon>
        <taxon>Lithospermeae</taxon>
        <taxon>Lithospermum</taxon>
    </lineage>
</organism>
<dbReference type="PANTHER" id="PTHR11439:SF517">
    <property type="entry name" value="CYSTEINE-RICH RLK (RECEPTOR-LIKE PROTEIN KINASE) 8"/>
    <property type="match status" value="1"/>
</dbReference>
<reference evidence="1 2" key="1">
    <citation type="submission" date="2024-01" db="EMBL/GenBank/DDBJ databases">
        <title>The complete chloroplast genome sequence of Lithospermum erythrorhizon: insights into the phylogenetic relationship among Boraginaceae species and the maternal lineages of purple gromwells.</title>
        <authorList>
            <person name="Okada T."/>
            <person name="Watanabe K."/>
        </authorList>
    </citation>
    <scope>NUCLEOTIDE SEQUENCE [LARGE SCALE GENOMIC DNA]</scope>
</reference>
<dbReference type="CDD" id="cd09272">
    <property type="entry name" value="RNase_HI_RT_Ty1"/>
    <property type="match status" value="1"/>
</dbReference>
<name>A0AAV3NZA8_LITER</name>
<dbReference type="AlphaFoldDB" id="A0AAV3NZA8"/>
<proteinExistence type="predicted"/>
<dbReference type="Proteomes" id="UP001454036">
    <property type="component" value="Unassembled WGS sequence"/>
</dbReference>